<evidence type="ECO:0008006" key="11">
    <source>
        <dbReference type="Google" id="ProtNLM"/>
    </source>
</evidence>
<evidence type="ECO:0000256" key="8">
    <source>
        <dbReference type="SAM" id="Phobius"/>
    </source>
</evidence>
<proteinExistence type="predicted"/>
<comment type="subcellular location">
    <subcellularLocation>
        <location evidence="1">Membrane</location>
        <topology evidence="1">Multi-pass membrane protein</topology>
    </subcellularLocation>
</comment>
<evidence type="ECO:0000256" key="4">
    <source>
        <dbReference type="ARBA" id="ARBA00022723"/>
    </source>
</evidence>
<dbReference type="GO" id="GO:0016020">
    <property type="term" value="C:membrane"/>
    <property type="evidence" value="ECO:0007669"/>
    <property type="project" value="UniProtKB-SubCell"/>
</dbReference>
<feature type="transmembrane region" description="Helical" evidence="8">
    <location>
        <begin position="166"/>
        <end position="187"/>
    </location>
</feature>
<dbReference type="Pfam" id="PF01127">
    <property type="entry name" value="Sdh_cyt"/>
    <property type="match status" value="1"/>
</dbReference>
<dbReference type="AlphaFoldDB" id="A0AAD9SW40"/>
<keyword evidence="6" id="KW-0408">Iron</keyword>
<dbReference type="InterPro" id="IPR034804">
    <property type="entry name" value="SQR/QFR_C/D"/>
</dbReference>
<evidence type="ECO:0000256" key="2">
    <source>
        <dbReference type="ARBA" id="ARBA00022617"/>
    </source>
</evidence>
<keyword evidence="7 8" id="KW-0472">Membrane</keyword>
<dbReference type="InterPro" id="IPR014314">
    <property type="entry name" value="Succ_DH_cytb556"/>
</dbReference>
<evidence type="ECO:0000256" key="1">
    <source>
        <dbReference type="ARBA" id="ARBA00004141"/>
    </source>
</evidence>
<sequence>MMLAQRVTQQAMRSFAMRPSMASQMTFKKIPAPMTVASKIQTRPVATQKMTPSDSYEILVAQRKLRPTSPNLGIYKPQITWVLSSLNRITGLSVAVPFYLFGLGYLASPLMGWHLDSATLASTFGALPVAAKFGLKALAALPFTFHSWNGVRHLVWDTGRAFNNQTVIRSGWAVVGLTAVSTLYLAFAY</sequence>
<organism evidence="9 10">
    <name type="scientific">Diplocarpon rosae</name>
    <dbReference type="NCBI Taxonomy" id="946125"/>
    <lineage>
        <taxon>Eukaryota</taxon>
        <taxon>Fungi</taxon>
        <taxon>Dikarya</taxon>
        <taxon>Ascomycota</taxon>
        <taxon>Pezizomycotina</taxon>
        <taxon>Leotiomycetes</taxon>
        <taxon>Helotiales</taxon>
        <taxon>Drepanopezizaceae</taxon>
        <taxon>Diplocarpon</taxon>
    </lineage>
</organism>
<dbReference type="SUPFAM" id="SSF81343">
    <property type="entry name" value="Fumarate reductase respiratory complex transmembrane subunits"/>
    <property type="match status" value="1"/>
</dbReference>
<evidence type="ECO:0000313" key="10">
    <source>
        <dbReference type="Proteomes" id="UP001285354"/>
    </source>
</evidence>
<gene>
    <name evidence="9" type="ORF">QTJ16_006658</name>
</gene>
<evidence type="ECO:0000256" key="6">
    <source>
        <dbReference type="ARBA" id="ARBA00023004"/>
    </source>
</evidence>
<comment type="caution">
    <text evidence="9">The sequence shown here is derived from an EMBL/GenBank/DDBJ whole genome shotgun (WGS) entry which is preliminary data.</text>
</comment>
<dbReference type="GO" id="GO:0009055">
    <property type="term" value="F:electron transfer activity"/>
    <property type="evidence" value="ECO:0007669"/>
    <property type="project" value="InterPro"/>
</dbReference>
<dbReference type="InterPro" id="IPR000701">
    <property type="entry name" value="SuccDH_FuR_B_TM-su"/>
</dbReference>
<dbReference type="PROSITE" id="PS01001">
    <property type="entry name" value="SDH_CYT_2"/>
    <property type="match status" value="1"/>
</dbReference>
<keyword evidence="4" id="KW-0479">Metal-binding</keyword>
<dbReference type="PANTHER" id="PTHR10978">
    <property type="entry name" value="SUCCINATE DEHYDROGENASE CYTOCHROME B560 SUBUNIT"/>
    <property type="match status" value="1"/>
</dbReference>
<keyword evidence="2" id="KW-0349">Heme</keyword>
<feature type="transmembrane region" description="Helical" evidence="8">
    <location>
        <begin position="89"/>
        <end position="108"/>
    </location>
</feature>
<dbReference type="Proteomes" id="UP001285354">
    <property type="component" value="Unassembled WGS sequence"/>
</dbReference>
<reference evidence="9" key="1">
    <citation type="submission" date="2023-06" db="EMBL/GenBank/DDBJ databases">
        <title>Draft genome of Marssonina rosae.</title>
        <authorList>
            <person name="Cheng Q."/>
        </authorList>
    </citation>
    <scope>NUCLEOTIDE SEQUENCE</scope>
    <source>
        <strain evidence="9">R4</strain>
    </source>
</reference>
<dbReference type="NCBIfam" id="TIGR02970">
    <property type="entry name" value="succ_dehyd_cytB"/>
    <property type="match status" value="1"/>
</dbReference>
<dbReference type="CDD" id="cd03499">
    <property type="entry name" value="SQR_TypeC_SdhC"/>
    <property type="match status" value="1"/>
</dbReference>
<dbReference type="GO" id="GO:0005739">
    <property type="term" value="C:mitochondrion"/>
    <property type="evidence" value="ECO:0007669"/>
    <property type="project" value="GOC"/>
</dbReference>
<name>A0AAD9SW40_9HELO</name>
<feature type="transmembrane region" description="Helical" evidence="8">
    <location>
        <begin position="120"/>
        <end position="145"/>
    </location>
</feature>
<evidence type="ECO:0000256" key="5">
    <source>
        <dbReference type="ARBA" id="ARBA00022989"/>
    </source>
</evidence>
<dbReference type="Gene3D" id="1.20.1300.10">
    <property type="entry name" value="Fumarate reductase/succinate dehydrogenase, transmembrane subunit"/>
    <property type="match status" value="1"/>
</dbReference>
<evidence type="ECO:0000256" key="3">
    <source>
        <dbReference type="ARBA" id="ARBA00022692"/>
    </source>
</evidence>
<dbReference type="GO" id="GO:0006099">
    <property type="term" value="P:tricarboxylic acid cycle"/>
    <property type="evidence" value="ECO:0007669"/>
    <property type="project" value="InterPro"/>
</dbReference>
<evidence type="ECO:0000256" key="7">
    <source>
        <dbReference type="ARBA" id="ARBA00023136"/>
    </source>
</evidence>
<keyword evidence="10" id="KW-1185">Reference proteome</keyword>
<dbReference type="GO" id="GO:0006121">
    <property type="term" value="P:mitochondrial electron transport, succinate to ubiquinone"/>
    <property type="evidence" value="ECO:0007669"/>
    <property type="project" value="TreeGrafter"/>
</dbReference>
<evidence type="ECO:0000313" key="9">
    <source>
        <dbReference type="EMBL" id="KAK2624024.1"/>
    </source>
</evidence>
<protein>
    <recommendedName>
        <fullName evidence="11">Succinate dehydrogenase subunit C</fullName>
    </recommendedName>
</protein>
<dbReference type="InterPro" id="IPR018495">
    <property type="entry name" value="Succ_DH_cyt_bsu_CS"/>
</dbReference>
<dbReference type="EMBL" id="JAUBYV010000011">
    <property type="protein sequence ID" value="KAK2624024.1"/>
    <property type="molecule type" value="Genomic_DNA"/>
</dbReference>
<dbReference type="GO" id="GO:0046872">
    <property type="term" value="F:metal ion binding"/>
    <property type="evidence" value="ECO:0007669"/>
    <property type="project" value="UniProtKB-KW"/>
</dbReference>
<keyword evidence="3 8" id="KW-0812">Transmembrane</keyword>
<accession>A0AAD9SW40</accession>
<keyword evidence="5 8" id="KW-1133">Transmembrane helix</keyword>
<dbReference type="PANTHER" id="PTHR10978:SF5">
    <property type="entry name" value="SUCCINATE DEHYDROGENASE CYTOCHROME B560 SUBUNIT, MITOCHONDRIAL"/>
    <property type="match status" value="1"/>
</dbReference>